<comment type="caution">
    <text evidence="2">The sequence shown here is derived from an EMBL/GenBank/DDBJ whole genome shotgun (WGS) entry which is preliminary data.</text>
</comment>
<evidence type="ECO:0000313" key="3">
    <source>
        <dbReference type="Proteomes" id="UP001174694"/>
    </source>
</evidence>
<dbReference type="Proteomes" id="UP001174694">
    <property type="component" value="Unassembled WGS sequence"/>
</dbReference>
<proteinExistence type="predicted"/>
<organism evidence="2 3">
    <name type="scientific">Pleurostoma richardsiae</name>
    <dbReference type="NCBI Taxonomy" id="41990"/>
    <lineage>
        <taxon>Eukaryota</taxon>
        <taxon>Fungi</taxon>
        <taxon>Dikarya</taxon>
        <taxon>Ascomycota</taxon>
        <taxon>Pezizomycotina</taxon>
        <taxon>Sordariomycetes</taxon>
        <taxon>Sordariomycetidae</taxon>
        <taxon>Calosphaeriales</taxon>
        <taxon>Pleurostomataceae</taxon>
        <taxon>Pleurostoma</taxon>
    </lineage>
</organism>
<feature type="compositionally biased region" description="Polar residues" evidence="1">
    <location>
        <begin position="1"/>
        <end position="20"/>
    </location>
</feature>
<feature type="region of interest" description="Disordered" evidence="1">
    <location>
        <begin position="1"/>
        <end position="27"/>
    </location>
</feature>
<dbReference type="AlphaFoldDB" id="A0AA38RUD9"/>
<dbReference type="EMBL" id="JANBVO010000012">
    <property type="protein sequence ID" value="KAJ9148633.1"/>
    <property type="molecule type" value="Genomic_DNA"/>
</dbReference>
<accession>A0AA38RUD9</accession>
<evidence type="ECO:0000313" key="2">
    <source>
        <dbReference type="EMBL" id="KAJ9148633.1"/>
    </source>
</evidence>
<name>A0AA38RUD9_9PEZI</name>
<reference evidence="2" key="1">
    <citation type="submission" date="2022-07" db="EMBL/GenBank/DDBJ databases">
        <title>Fungi with potential for degradation of polypropylene.</title>
        <authorList>
            <person name="Gostincar C."/>
        </authorList>
    </citation>
    <scope>NUCLEOTIDE SEQUENCE</scope>
    <source>
        <strain evidence="2">EXF-13308</strain>
    </source>
</reference>
<sequence length="101" mass="11011">MSSSQSLRVNVSGSSKSGCGSDTGAHDREEGFTADVAMQLDSDNVLFRLWDGMVTEVDAVVAYYVARALKFIHDFDWQMFLAADVATDQGNSDGSFRDSVF</sequence>
<protein>
    <submittedName>
        <fullName evidence="2">Uncharacterized protein</fullName>
    </submittedName>
</protein>
<keyword evidence="3" id="KW-1185">Reference proteome</keyword>
<gene>
    <name evidence="2" type="ORF">NKR23_g4872</name>
</gene>
<evidence type="ECO:0000256" key="1">
    <source>
        <dbReference type="SAM" id="MobiDB-lite"/>
    </source>
</evidence>